<keyword evidence="1" id="KW-0238">DNA-binding</keyword>
<accession>A0ABU2GJ28</accession>
<feature type="region of interest" description="Disordered" evidence="2">
    <location>
        <begin position="71"/>
        <end position="118"/>
    </location>
</feature>
<comment type="caution">
    <text evidence="4">The sequence shown here is derived from an EMBL/GenBank/DDBJ whole genome shotgun (WGS) entry which is preliminary data.</text>
</comment>
<reference evidence="4 5" key="1">
    <citation type="submission" date="2022-06" db="EMBL/GenBank/DDBJ databases">
        <title>Halogeometricum sp. a new haloarchaeum isolate from saline soil.</title>
        <authorList>
            <person name="Strakova D."/>
            <person name="Galisteo C."/>
            <person name="Sanchez-Porro C."/>
            <person name="Ventosa A."/>
        </authorList>
    </citation>
    <scope>NUCLEOTIDE SEQUENCE [LARGE SCALE GENOMIC DNA]</scope>
    <source>
        <strain evidence="4 5">S1BR25-6</strain>
    </source>
</reference>
<dbReference type="InterPro" id="IPR010095">
    <property type="entry name" value="Cas12f1-like_TNB"/>
</dbReference>
<keyword evidence="5" id="KW-1185">Reference proteome</keyword>
<dbReference type="Pfam" id="PF07282">
    <property type="entry name" value="Cas12f1-like_TNB"/>
    <property type="match status" value="1"/>
</dbReference>
<name>A0ABU2GJ28_9EURY</name>
<feature type="compositionally biased region" description="Basic and acidic residues" evidence="2">
    <location>
        <begin position="73"/>
        <end position="91"/>
    </location>
</feature>
<gene>
    <name evidence="4" type="ORF">NDI76_16095</name>
</gene>
<dbReference type="EMBL" id="JAMQOP010000003">
    <property type="protein sequence ID" value="MDS0300268.1"/>
    <property type="molecule type" value="Genomic_DNA"/>
</dbReference>
<evidence type="ECO:0000259" key="3">
    <source>
        <dbReference type="Pfam" id="PF07282"/>
    </source>
</evidence>
<evidence type="ECO:0000313" key="5">
    <source>
        <dbReference type="Proteomes" id="UP001257060"/>
    </source>
</evidence>
<evidence type="ECO:0000256" key="1">
    <source>
        <dbReference type="ARBA" id="ARBA00023125"/>
    </source>
</evidence>
<proteinExistence type="predicted"/>
<dbReference type="NCBIfam" id="TIGR01766">
    <property type="entry name" value="IS200/IS605 family accessory protein TnpB-like domain"/>
    <property type="match status" value="1"/>
</dbReference>
<organism evidence="4 5">
    <name type="scientific">Halogeometricum salsisoli</name>
    <dbReference type="NCBI Taxonomy" id="2950536"/>
    <lineage>
        <taxon>Archaea</taxon>
        <taxon>Methanobacteriati</taxon>
        <taxon>Methanobacteriota</taxon>
        <taxon>Stenosarchaea group</taxon>
        <taxon>Halobacteria</taxon>
        <taxon>Halobacteriales</taxon>
        <taxon>Haloferacaceae</taxon>
        <taxon>Halogeometricum</taxon>
    </lineage>
</organism>
<dbReference type="Proteomes" id="UP001257060">
    <property type="component" value="Unassembled WGS sequence"/>
</dbReference>
<protein>
    <submittedName>
        <fullName evidence="4">Transposase</fullName>
    </submittedName>
</protein>
<evidence type="ECO:0000313" key="4">
    <source>
        <dbReference type="EMBL" id="MDS0300268.1"/>
    </source>
</evidence>
<feature type="domain" description="Cas12f1-like TNB" evidence="3">
    <location>
        <begin position="322"/>
        <end position="386"/>
    </location>
</feature>
<sequence length="434" mass="48973">MDSHRCGRARTSSPPRERCRARPSKNTSKRRRVSSVQREVATTVRVKLHSLTERKAGLLAREYDAFQTAVQGDVHENDSSRAADQNAKRSEDDVDLYSATKQQASKVRKQKNSRRDTEQPVVLRNDVLGVEYDEDTVLSSWWVKIPVYDPERGRGNSIWCPATVPEKDEPLVRGGKIRDSELVRRDGEWYVHLVVKKRYEVRETYDDVLAIDLGARWIATSVALSTRETTFYGENVRRIREHYKQLRKSIGKAKVRQGKQVLHRLGNAESRKVDDRLHKISRSIVDDAVARNAVIAVGDLGGIREGNDKGRHFNDKLHKMPFAKLLSYTEYKAHCEGIEVVLVDEAYTSQACNRCAEMGVRNTQGRFRCPHCGLDDNADKNGATNIGKRVLGKFSKPLSDTGAVLARPETQVVVEPENSQDSVGLTLSEGTPRL</sequence>
<feature type="region of interest" description="Disordered" evidence="2">
    <location>
        <begin position="1"/>
        <end position="38"/>
    </location>
</feature>
<feature type="compositionally biased region" description="Basic residues" evidence="2">
    <location>
        <begin position="21"/>
        <end position="33"/>
    </location>
</feature>
<dbReference type="NCBIfam" id="NF040570">
    <property type="entry name" value="guided_TnpB"/>
    <property type="match status" value="1"/>
</dbReference>
<evidence type="ECO:0000256" key="2">
    <source>
        <dbReference type="SAM" id="MobiDB-lite"/>
    </source>
</evidence>